<dbReference type="Gene3D" id="2.120.10.70">
    <property type="entry name" value="Fucose-specific lectin"/>
    <property type="match status" value="1"/>
</dbReference>
<sequence>MSSLYPESLYHATYIFDFPPVLGSQVPLTGTSPFEYTTLNRPALTMFNNQLWCVYRSGRDNNKLCYCFTPPRQIGVGSPWNREIEIPGQTTIEGPALAVFKDRLYCVYVGAGGDNSLYSTHWSNVDSSWSDAKKLPNHHSAYDPALAVFQGKLWCVYVQNARDNKLHYSTLDDIDAQWSKGKPFSKHVSAAGPALAASNNMLLCVHRGGGIDEDLWETSYDGTQWSEDKKLLTGLYHTEASSDGPGLIFREDQSLFVVAYKGAGSDTDVYTATRQIKDKFWTHVTILFKSRAQAGPAIASCLFELEGEYVVQYQYVYRGVAT</sequence>
<dbReference type="SUPFAM" id="SSF89372">
    <property type="entry name" value="Fucose-specific lectin"/>
    <property type="match status" value="1"/>
</dbReference>
<dbReference type="AlphaFoldDB" id="A0A0X1SYZ9"/>
<dbReference type="RefSeq" id="WP_060782481.1">
    <property type="nucleotide sequence ID" value="NZ_CP014135.1"/>
</dbReference>
<protein>
    <recommendedName>
        <fullName evidence="3">Sialidase domain-containing protein</fullName>
    </recommendedName>
</protein>
<organism evidence="1 2">
    <name type="scientific">Pseudomonas agarici</name>
    <dbReference type="NCBI Taxonomy" id="46677"/>
    <lineage>
        <taxon>Bacteria</taxon>
        <taxon>Pseudomonadati</taxon>
        <taxon>Pseudomonadota</taxon>
        <taxon>Gammaproteobacteria</taxon>
        <taxon>Pseudomonadales</taxon>
        <taxon>Pseudomonadaceae</taxon>
        <taxon>Pseudomonas</taxon>
    </lineage>
</organism>
<keyword evidence="2" id="KW-1185">Reference proteome</keyword>
<dbReference type="Proteomes" id="UP000063229">
    <property type="component" value="Chromosome"/>
</dbReference>
<proteinExistence type="predicted"/>
<evidence type="ECO:0000313" key="2">
    <source>
        <dbReference type="Proteomes" id="UP000063229"/>
    </source>
</evidence>
<accession>A0A0X1SYZ9</accession>
<name>A0A0X1SYZ9_PSEAA</name>
<evidence type="ECO:0000313" key="1">
    <source>
        <dbReference type="EMBL" id="AMB85068.1"/>
    </source>
</evidence>
<dbReference type="STRING" id="46677.AWM79_06990"/>
<dbReference type="KEGG" id="pagb:AWM79_06990"/>
<evidence type="ECO:0008006" key="3">
    <source>
        <dbReference type="Google" id="ProtNLM"/>
    </source>
</evidence>
<dbReference type="OrthoDB" id="3215821at2"/>
<reference evidence="1 2" key="1">
    <citation type="submission" date="2016-01" db="EMBL/GenBank/DDBJ databases">
        <authorList>
            <person name="McClelland M."/>
            <person name="Jain A."/>
            <person name="Saraogi P."/>
            <person name="Mendelson R."/>
            <person name="Westerman R."/>
            <person name="SanMiguel P."/>
            <person name="Csonka L."/>
        </authorList>
    </citation>
    <scope>NUCLEOTIDE SEQUENCE [LARGE SCALE GENOMIC DNA]</scope>
    <source>
        <strain evidence="1 2">NCPPB 2472</strain>
    </source>
</reference>
<gene>
    <name evidence="1" type="ORF">AWM79_06990</name>
</gene>
<dbReference type="EMBL" id="CP014135">
    <property type="protein sequence ID" value="AMB85068.1"/>
    <property type="molecule type" value="Genomic_DNA"/>
</dbReference>